<reference evidence="2" key="1">
    <citation type="submission" date="2022-11" db="UniProtKB">
        <authorList>
            <consortium name="WormBaseParasite"/>
        </authorList>
    </citation>
    <scope>IDENTIFICATION</scope>
</reference>
<dbReference type="Proteomes" id="UP000887580">
    <property type="component" value="Unplaced"/>
</dbReference>
<accession>A0AC35FA61</accession>
<proteinExistence type="predicted"/>
<evidence type="ECO:0000313" key="2">
    <source>
        <dbReference type="WBParaSite" id="PS1159_v2.g15380.t1"/>
    </source>
</evidence>
<name>A0AC35FA61_9BILA</name>
<organism evidence="1 2">
    <name type="scientific">Panagrolaimus sp. PS1159</name>
    <dbReference type="NCBI Taxonomy" id="55785"/>
    <lineage>
        <taxon>Eukaryota</taxon>
        <taxon>Metazoa</taxon>
        <taxon>Ecdysozoa</taxon>
        <taxon>Nematoda</taxon>
        <taxon>Chromadorea</taxon>
        <taxon>Rhabditida</taxon>
        <taxon>Tylenchina</taxon>
        <taxon>Panagrolaimomorpha</taxon>
        <taxon>Panagrolaimoidea</taxon>
        <taxon>Panagrolaimidae</taxon>
        <taxon>Panagrolaimus</taxon>
    </lineage>
</organism>
<protein>
    <submittedName>
        <fullName evidence="2">NADH dehydrogenase [ubiquinone] 1 beta subcomplex subunit 3</fullName>
    </submittedName>
</protein>
<evidence type="ECO:0000313" key="1">
    <source>
        <dbReference type="Proteomes" id="UP000887580"/>
    </source>
</evidence>
<sequence>MKKKKTILQQFHFKFESDFTNDSKALKESCKKSAAKLTSLNNNNDWHNSKNVDGLKNGKFHDNNSSTLSLHIEAYEKNSVEASTALLFFGAKKCLKQNDLYHKNAATGIPDTFEFPRQQEIGKTKMPEISQFKASQKLLNPNQMNQVFQKRLLHFSGASMGGHGHHEPHIPNYHIYNDIQQAPELVQHQQRLARLGLKDPWARNYVWMFTKPMRTTQWQHFVKVMSWGFKPAVVITAGLITIEETYSYFKHGHTSWGGHH</sequence>
<dbReference type="WBParaSite" id="PS1159_v2.g15380.t1">
    <property type="protein sequence ID" value="PS1159_v2.g15380.t1"/>
    <property type="gene ID" value="PS1159_v2.g15380"/>
</dbReference>